<dbReference type="InterPro" id="IPR029026">
    <property type="entry name" value="tRNA_m1G_MTases_N"/>
</dbReference>
<evidence type="ECO:0000256" key="2">
    <source>
        <dbReference type="ARBA" id="ARBA00022603"/>
    </source>
</evidence>
<accession>A0A497EY06</accession>
<evidence type="ECO:0000256" key="4">
    <source>
        <dbReference type="ARBA" id="ARBA00022691"/>
    </source>
</evidence>
<dbReference type="AlphaFoldDB" id="A0A497EY06"/>
<dbReference type="InterPro" id="IPR007158">
    <property type="entry name" value="TrmY"/>
</dbReference>
<dbReference type="SUPFAM" id="SSF75217">
    <property type="entry name" value="alpha/beta knot"/>
    <property type="match status" value="1"/>
</dbReference>
<gene>
    <name evidence="5" type="ORF">DRJ20_00865</name>
</gene>
<dbReference type="GO" id="GO:0008757">
    <property type="term" value="F:S-adenosylmethionine-dependent methyltransferase activity"/>
    <property type="evidence" value="ECO:0007669"/>
    <property type="project" value="TreeGrafter"/>
</dbReference>
<name>A0A497EY06_9CREN</name>
<evidence type="ECO:0008006" key="7">
    <source>
        <dbReference type="Google" id="ProtNLM"/>
    </source>
</evidence>
<evidence type="ECO:0000256" key="3">
    <source>
        <dbReference type="ARBA" id="ARBA00022679"/>
    </source>
</evidence>
<dbReference type="EMBL" id="QMQZ01000014">
    <property type="protein sequence ID" value="RLE52095.1"/>
    <property type="molecule type" value="Genomic_DNA"/>
</dbReference>
<keyword evidence="2" id="KW-0489">Methyltransferase</keyword>
<dbReference type="PANTHER" id="PTHR40703">
    <property type="entry name" value="TRNA (PSEUDOURIDINE(54)-N(1))-METHYLTRANSFERASE"/>
    <property type="match status" value="1"/>
</dbReference>
<keyword evidence="1" id="KW-0963">Cytoplasm</keyword>
<protein>
    <recommendedName>
        <fullName evidence="7">tRNA (pseudouridine(54)-N(1))-methyltransferase</fullName>
    </recommendedName>
</protein>
<dbReference type="Proteomes" id="UP000268446">
    <property type="component" value="Unassembled WGS sequence"/>
</dbReference>
<evidence type="ECO:0000256" key="1">
    <source>
        <dbReference type="ARBA" id="ARBA00022490"/>
    </source>
</evidence>
<dbReference type="InterPro" id="IPR029028">
    <property type="entry name" value="Alpha/beta_knot_MTases"/>
</dbReference>
<dbReference type="GO" id="GO:0030488">
    <property type="term" value="P:tRNA methylation"/>
    <property type="evidence" value="ECO:0007669"/>
    <property type="project" value="TreeGrafter"/>
</dbReference>
<dbReference type="GO" id="GO:0008175">
    <property type="term" value="F:tRNA methyltransferase activity"/>
    <property type="evidence" value="ECO:0007669"/>
    <property type="project" value="InterPro"/>
</dbReference>
<keyword evidence="4" id="KW-0949">S-adenosyl-L-methionine</keyword>
<keyword evidence="3" id="KW-0808">Transferase</keyword>
<dbReference type="PANTHER" id="PTHR40703:SF1">
    <property type="entry name" value="TRNA (PSEUDOURIDINE(54)-N(1))-METHYLTRANSFERASE"/>
    <property type="match status" value="1"/>
</dbReference>
<dbReference type="Pfam" id="PF04013">
    <property type="entry name" value="Methyltrn_RNA_2"/>
    <property type="match status" value="1"/>
</dbReference>
<reference evidence="5 6" key="1">
    <citation type="submission" date="2018-06" db="EMBL/GenBank/DDBJ databases">
        <title>Extensive metabolic versatility and redundancy in microbially diverse, dynamic hydrothermal sediments.</title>
        <authorList>
            <person name="Dombrowski N."/>
            <person name="Teske A."/>
            <person name="Baker B.J."/>
        </authorList>
    </citation>
    <scope>NUCLEOTIDE SEQUENCE [LARGE SCALE GENOMIC DNA]</scope>
    <source>
        <strain evidence="5">B29_G17</strain>
    </source>
</reference>
<evidence type="ECO:0000313" key="5">
    <source>
        <dbReference type="EMBL" id="RLE52095.1"/>
    </source>
</evidence>
<evidence type="ECO:0000313" key="6">
    <source>
        <dbReference type="Proteomes" id="UP000268446"/>
    </source>
</evidence>
<sequence>MREFIVKFNFSSDEALKNFFPTVSSSISAALLISHGLRFDTKLTLFFSDQIFLRFEPRRLRYLRPDEQSTFGIVKRAILIASRRDLPRAKESTPGVFAGKGSFADFLKGGLKIMYYDLKGADLRSILIPRDFKLVIGYPSLLDEDLSLLSKYGAKPVRISVSYRNPASLIVLFNNYYDRTLLEKR</sequence>
<proteinExistence type="predicted"/>
<organism evidence="5 6">
    <name type="scientific">Thermoproteota archaeon</name>
    <dbReference type="NCBI Taxonomy" id="2056631"/>
    <lineage>
        <taxon>Archaea</taxon>
        <taxon>Thermoproteota</taxon>
    </lineage>
</organism>
<comment type="caution">
    <text evidence="5">The sequence shown here is derived from an EMBL/GenBank/DDBJ whole genome shotgun (WGS) entry which is preliminary data.</text>
</comment>
<dbReference type="Gene3D" id="3.40.1280.10">
    <property type="match status" value="1"/>
</dbReference>